<keyword evidence="1" id="KW-1133">Transmembrane helix</keyword>
<dbReference type="InterPro" id="IPR022742">
    <property type="entry name" value="Hydrolase_4"/>
</dbReference>
<dbReference type="OrthoDB" id="9776685at2"/>
<keyword evidence="1" id="KW-0472">Membrane</keyword>
<organism evidence="3 4">
    <name type="scientific">Anaerocolumna aminovalerica</name>
    <dbReference type="NCBI Taxonomy" id="1527"/>
    <lineage>
        <taxon>Bacteria</taxon>
        <taxon>Bacillati</taxon>
        <taxon>Bacillota</taxon>
        <taxon>Clostridia</taxon>
        <taxon>Lachnospirales</taxon>
        <taxon>Lachnospiraceae</taxon>
        <taxon>Anaerocolumna</taxon>
    </lineage>
</organism>
<dbReference type="SUPFAM" id="SSF53474">
    <property type="entry name" value="alpha/beta-Hydrolases"/>
    <property type="match status" value="1"/>
</dbReference>
<name>A0A1I5EV36_9FIRM</name>
<proteinExistence type="predicted"/>
<keyword evidence="4" id="KW-1185">Reference proteome</keyword>
<feature type="transmembrane region" description="Helical" evidence="1">
    <location>
        <begin position="6"/>
        <end position="28"/>
    </location>
</feature>
<dbReference type="Gene3D" id="3.40.50.1820">
    <property type="entry name" value="alpha/beta hydrolase"/>
    <property type="match status" value="1"/>
</dbReference>
<dbReference type="Pfam" id="PF12146">
    <property type="entry name" value="Hydrolase_4"/>
    <property type="match status" value="1"/>
</dbReference>
<evidence type="ECO:0000259" key="2">
    <source>
        <dbReference type="Pfam" id="PF12146"/>
    </source>
</evidence>
<dbReference type="RefSeq" id="WP_091685893.1">
    <property type="nucleotide sequence ID" value="NZ_BAABFM010000085.1"/>
</dbReference>
<evidence type="ECO:0000256" key="1">
    <source>
        <dbReference type="SAM" id="Phobius"/>
    </source>
</evidence>
<sequence length="314" mass="36479">MWLTIAEIFLILMIILINIAWFLSNIILKPKILDYESLYNREMGNGRLNEVLYQNWIKEDYRIKSRYGYDLSCQVINNEISKKQWEVPYEKRKIAIICHGYTCAKCSSMIYADLFIKRGITVITYDHRNHGFSGKAYTSLGYYEKDDLQTVIDWCYQKFGENLAIITHGESMGAATVLSHLSIDDRVLCTIADCAYSSVNDLIKIIIKKNFHIPLFPLVHLAKLIIKLRAGFWLGDILPKQGAASKTPILFIHGLEDELIPYDMSKEMFGAKEDKKELYLAPHAKHAESCLKNHEEYEKVMNQFLDKYYFNCIK</sequence>
<dbReference type="Proteomes" id="UP000198806">
    <property type="component" value="Unassembled WGS sequence"/>
</dbReference>
<dbReference type="AlphaFoldDB" id="A0A1I5EV36"/>
<dbReference type="PANTHER" id="PTHR43358:SF5">
    <property type="entry name" value="EXPORTED PROTEIN"/>
    <property type="match status" value="1"/>
</dbReference>
<dbReference type="InterPro" id="IPR029058">
    <property type="entry name" value="AB_hydrolase_fold"/>
</dbReference>
<accession>A0A1I5EV36</accession>
<reference evidence="3 4" key="1">
    <citation type="submission" date="2016-10" db="EMBL/GenBank/DDBJ databases">
        <authorList>
            <person name="de Groot N.N."/>
        </authorList>
    </citation>
    <scope>NUCLEOTIDE SEQUENCE [LARGE SCALE GENOMIC DNA]</scope>
    <source>
        <strain evidence="3 4">DSM 1283</strain>
    </source>
</reference>
<dbReference type="STRING" id="1527.SAMN04489757_11111"/>
<keyword evidence="1" id="KW-0812">Transmembrane</keyword>
<gene>
    <name evidence="3" type="ORF">SAMN04489757_11111</name>
</gene>
<evidence type="ECO:0000313" key="4">
    <source>
        <dbReference type="Proteomes" id="UP000198806"/>
    </source>
</evidence>
<feature type="domain" description="Serine aminopeptidase S33" evidence="2">
    <location>
        <begin position="90"/>
        <end position="181"/>
    </location>
</feature>
<evidence type="ECO:0000313" key="3">
    <source>
        <dbReference type="EMBL" id="SFO15307.1"/>
    </source>
</evidence>
<protein>
    <recommendedName>
        <fullName evidence="2">Serine aminopeptidase S33 domain-containing protein</fullName>
    </recommendedName>
</protein>
<dbReference type="EMBL" id="FOWD01000011">
    <property type="protein sequence ID" value="SFO15307.1"/>
    <property type="molecule type" value="Genomic_DNA"/>
</dbReference>
<dbReference type="PANTHER" id="PTHR43358">
    <property type="entry name" value="ALPHA/BETA-HYDROLASE"/>
    <property type="match status" value="1"/>
</dbReference>
<dbReference type="InterPro" id="IPR052920">
    <property type="entry name" value="DNA-binding_regulatory"/>
</dbReference>